<reference evidence="2 3" key="1">
    <citation type="submission" date="2015-01" db="EMBL/GenBank/DDBJ databases">
        <title>Evolution of Trichinella species and genotypes.</title>
        <authorList>
            <person name="Korhonen P.K."/>
            <person name="Edoardo P."/>
            <person name="Giuseppe L.R."/>
            <person name="Gasser R.B."/>
        </authorList>
    </citation>
    <scope>NUCLEOTIDE SEQUENCE [LARGE SCALE GENOMIC DNA]</scope>
    <source>
        <strain evidence="2">ISS2496</strain>
    </source>
</reference>
<evidence type="ECO:0000313" key="3">
    <source>
        <dbReference type="Proteomes" id="UP000054783"/>
    </source>
</evidence>
<evidence type="ECO:0000313" key="2">
    <source>
        <dbReference type="EMBL" id="KRY19823.1"/>
    </source>
</evidence>
<dbReference type="EMBL" id="JYDQ01000031">
    <property type="protein sequence ID" value="KRY19823.1"/>
    <property type="molecule type" value="Genomic_DNA"/>
</dbReference>
<feature type="transmembrane region" description="Helical" evidence="1">
    <location>
        <begin position="49"/>
        <end position="70"/>
    </location>
</feature>
<proteinExistence type="predicted"/>
<name>A0A0V1A4N4_9BILA</name>
<evidence type="ECO:0000256" key="1">
    <source>
        <dbReference type="SAM" id="Phobius"/>
    </source>
</evidence>
<accession>A0A0V1A4N4</accession>
<keyword evidence="1" id="KW-0812">Transmembrane</keyword>
<dbReference type="Proteomes" id="UP000054783">
    <property type="component" value="Unassembled WGS sequence"/>
</dbReference>
<sequence>MEKETQYTAMRSIILIHSIEASFEIQSLSLHTIFSGTLVMESLERLDLLTIYLVACCLLSVLRGIVPLMGGSLQNYQK</sequence>
<keyword evidence="1" id="KW-1133">Transmembrane helix</keyword>
<dbReference type="AlphaFoldDB" id="A0A0V1A4N4"/>
<protein>
    <submittedName>
        <fullName evidence="2">Uncharacterized protein</fullName>
    </submittedName>
</protein>
<keyword evidence="1" id="KW-0472">Membrane</keyword>
<keyword evidence="3" id="KW-1185">Reference proteome</keyword>
<gene>
    <name evidence="2" type="ORF">T12_3077</name>
</gene>
<comment type="caution">
    <text evidence="2">The sequence shown here is derived from an EMBL/GenBank/DDBJ whole genome shotgun (WGS) entry which is preliminary data.</text>
</comment>
<organism evidence="2 3">
    <name type="scientific">Trichinella patagoniensis</name>
    <dbReference type="NCBI Taxonomy" id="990121"/>
    <lineage>
        <taxon>Eukaryota</taxon>
        <taxon>Metazoa</taxon>
        <taxon>Ecdysozoa</taxon>
        <taxon>Nematoda</taxon>
        <taxon>Enoplea</taxon>
        <taxon>Dorylaimia</taxon>
        <taxon>Trichinellida</taxon>
        <taxon>Trichinellidae</taxon>
        <taxon>Trichinella</taxon>
    </lineage>
</organism>